<gene>
    <name evidence="2" type="ORF">ND2E_0117</name>
</gene>
<feature type="signal peptide" evidence="1">
    <location>
        <begin position="1"/>
        <end position="18"/>
    </location>
</feature>
<evidence type="ECO:0000313" key="2">
    <source>
        <dbReference type="EMBL" id="KGJ88824.1"/>
    </source>
</evidence>
<keyword evidence="1" id="KW-0732">Signal</keyword>
<dbReference type="InterPro" id="IPR010344">
    <property type="entry name" value="YbjH"/>
</dbReference>
<dbReference type="EMBL" id="JQED01000042">
    <property type="protein sequence ID" value="KGJ88824.1"/>
    <property type="molecule type" value="Genomic_DNA"/>
</dbReference>
<accession>A0A099KDJ0</accession>
<dbReference type="PATRIC" id="fig|28229.4.peg.3054"/>
<dbReference type="RefSeq" id="WP_033094731.1">
    <property type="nucleotide sequence ID" value="NZ_JQED01000042.1"/>
</dbReference>
<evidence type="ECO:0000256" key="1">
    <source>
        <dbReference type="SAM" id="SignalP"/>
    </source>
</evidence>
<dbReference type="AlphaFoldDB" id="A0A099KDJ0"/>
<organism evidence="2 3">
    <name type="scientific">Colwellia psychrerythraea</name>
    <name type="common">Vibrio psychroerythus</name>
    <dbReference type="NCBI Taxonomy" id="28229"/>
    <lineage>
        <taxon>Bacteria</taxon>
        <taxon>Pseudomonadati</taxon>
        <taxon>Pseudomonadota</taxon>
        <taxon>Gammaproteobacteria</taxon>
        <taxon>Alteromonadales</taxon>
        <taxon>Colwelliaceae</taxon>
        <taxon>Colwellia</taxon>
    </lineage>
</organism>
<protein>
    <recommendedName>
        <fullName evidence="4">Lipoprotein</fullName>
    </recommendedName>
</protein>
<dbReference type="OrthoDB" id="5392628at2"/>
<evidence type="ECO:0008006" key="4">
    <source>
        <dbReference type="Google" id="ProtNLM"/>
    </source>
</evidence>
<dbReference type="Proteomes" id="UP000029843">
    <property type="component" value="Unassembled WGS sequence"/>
</dbReference>
<dbReference type="Pfam" id="PF06082">
    <property type="entry name" value="YjbH"/>
    <property type="match status" value="2"/>
</dbReference>
<evidence type="ECO:0000313" key="3">
    <source>
        <dbReference type="Proteomes" id="UP000029843"/>
    </source>
</evidence>
<sequence length="690" mass="78120">MKRRLITLIFMLPALATAKQEVSTSFQGYSGLINTPTAELFDSGEFHFQYSNHSETRGAYRETANFHFGIGLWDFVEISGRNSAYYTSLNESSDLSANIKIGVPFIPKDWFTLALGVQDVGGASPASFYDAKYAVASKDLFENINLSVGLGQSDSELGRLDGIFGSISWQAYDWAKVSVEYDASDTNLGLHLSSPRSWFSNGTKLTANVLALSSTDEVDGEFYYGVGLSMPLESPATKSTKQQKEYTNSTHNWGQNHIDSTGSLEKVKNRLIKEGFESIRVGRTDNNTAYIELENHIYNRNQIDGLGVALGFISTGLDTEYSNFMLVIKEREVPILEVTGSLADYREFLYEQQPLKIKISTDTFSSQQKVQLADKNNANDSWLKPRFTFWPSLVSAVGTEYGMYDVSLALVSHLELPLWPGGALSAVHMTHLAETEDFKDGRYFGDWKQKTGLQEYSLHQTFSLPYNIKNMTFAGRYRESYNFLANEVRWQNGDGSHRINLLTAKYENQEVAERKPYQGCNILFPACWPPKEEAKREVMMAMYRYYSAKFDASAEIKVGQYWQQDKGVVVKLERMFGDVTINLNYKNTKVDNQEANEFIGLGFSIPLTPRKDHSNKYVQVRGIPKWNYTINTLVGTNKNILTPGTGDSARLFYNLDNFYYNLDRLGEAYIYNNARRLKGAFVQTINQKDK</sequence>
<comment type="caution">
    <text evidence="2">The sequence shown here is derived from an EMBL/GenBank/DDBJ whole genome shotgun (WGS) entry which is preliminary data.</text>
</comment>
<name>A0A099KDJ0_COLPS</name>
<reference evidence="2 3" key="1">
    <citation type="submission" date="2014-08" db="EMBL/GenBank/DDBJ databases">
        <title>Genomic and Phenotypic Diversity of Colwellia psychrerythraea strains from Disparate Marine Basins.</title>
        <authorList>
            <person name="Techtmann S.M."/>
            <person name="Stelling S.C."/>
            <person name="Utturkar S.M."/>
            <person name="Alshibli N."/>
            <person name="Harris A."/>
            <person name="Brown S.D."/>
            <person name="Hazen T.C."/>
        </authorList>
    </citation>
    <scope>NUCLEOTIDE SEQUENCE [LARGE SCALE GENOMIC DNA]</scope>
    <source>
        <strain evidence="2 3">ND2E</strain>
    </source>
</reference>
<feature type="chain" id="PRO_5001948826" description="Lipoprotein" evidence="1">
    <location>
        <begin position="19"/>
        <end position="690"/>
    </location>
</feature>
<proteinExistence type="predicted"/>